<evidence type="ECO:0000256" key="1">
    <source>
        <dbReference type="SAM" id="MobiDB-lite"/>
    </source>
</evidence>
<feature type="region of interest" description="Disordered" evidence="1">
    <location>
        <begin position="57"/>
        <end position="186"/>
    </location>
</feature>
<protein>
    <submittedName>
        <fullName evidence="2">DNAAF4 protein</fullName>
    </submittedName>
</protein>
<proteinExistence type="predicted"/>
<dbReference type="PANTHER" id="PTHR46492">
    <property type="entry name" value="DYNEIN ASSEMBLY FACTOR 4, AXONEMAL"/>
    <property type="match status" value="1"/>
</dbReference>
<dbReference type="GO" id="GO:0003341">
    <property type="term" value="P:cilium movement"/>
    <property type="evidence" value="ECO:0007669"/>
    <property type="project" value="TreeGrafter"/>
</dbReference>
<dbReference type="Gene3D" id="1.25.40.10">
    <property type="entry name" value="Tetratricopeptide repeat domain"/>
    <property type="match status" value="1"/>
</dbReference>
<dbReference type="OrthoDB" id="444348at2759"/>
<evidence type="ECO:0000313" key="3">
    <source>
        <dbReference type="Proteomes" id="UP000649617"/>
    </source>
</evidence>
<feature type="non-terminal residue" evidence="2">
    <location>
        <position position="1"/>
    </location>
</feature>
<keyword evidence="3" id="KW-1185">Reference proteome</keyword>
<dbReference type="GO" id="GO:0036159">
    <property type="term" value="P:inner dynein arm assembly"/>
    <property type="evidence" value="ECO:0007669"/>
    <property type="project" value="TreeGrafter"/>
</dbReference>
<dbReference type="Proteomes" id="UP000649617">
    <property type="component" value="Unassembled WGS sequence"/>
</dbReference>
<dbReference type="InterPro" id="IPR011990">
    <property type="entry name" value="TPR-like_helical_dom_sf"/>
</dbReference>
<accession>A0A812IRR6</accession>
<dbReference type="InterPro" id="IPR052004">
    <property type="entry name" value="Dynein_assembly_factor_4"/>
</dbReference>
<feature type="compositionally biased region" description="Acidic residues" evidence="1">
    <location>
        <begin position="119"/>
        <end position="128"/>
    </location>
</feature>
<dbReference type="GO" id="GO:0036158">
    <property type="term" value="P:outer dynein arm assembly"/>
    <property type="evidence" value="ECO:0007669"/>
    <property type="project" value="TreeGrafter"/>
</dbReference>
<feature type="region of interest" description="Disordered" evidence="1">
    <location>
        <begin position="1"/>
        <end position="20"/>
    </location>
</feature>
<dbReference type="SMART" id="SM00028">
    <property type="entry name" value="TPR"/>
    <property type="match status" value="3"/>
</dbReference>
<evidence type="ECO:0000313" key="2">
    <source>
        <dbReference type="EMBL" id="CAE7160000.1"/>
    </source>
</evidence>
<feature type="non-terminal residue" evidence="2">
    <location>
        <position position="363"/>
    </location>
</feature>
<comment type="caution">
    <text evidence="2">The sequence shown here is derived from an EMBL/GenBank/DDBJ whole genome shotgun (WGS) entry which is preliminary data.</text>
</comment>
<reference evidence="2" key="1">
    <citation type="submission" date="2021-02" db="EMBL/GenBank/DDBJ databases">
        <authorList>
            <person name="Dougan E. K."/>
            <person name="Rhodes N."/>
            <person name="Thang M."/>
            <person name="Chan C."/>
        </authorList>
    </citation>
    <scope>NUCLEOTIDE SEQUENCE</scope>
</reference>
<dbReference type="PANTHER" id="PTHR46492:SF1">
    <property type="entry name" value="DYNEIN AXONEMAL ASSEMBLY FACTOR 4"/>
    <property type="match status" value="1"/>
</dbReference>
<organism evidence="2 3">
    <name type="scientific">Symbiodinium pilosum</name>
    <name type="common">Dinoflagellate</name>
    <dbReference type="NCBI Taxonomy" id="2952"/>
    <lineage>
        <taxon>Eukaryota</taxon>
        <taxon>Sar</taxon>
        <taxon>Alveolata</taxon>
        <taxon>Dinophyceae</taxon>
        <taxon>Suessiales</taxon>
        <taxon>Symbiodiniaceae</taxon>
        <taxon>Symbiodinium</taxon>
    </lineage>
</organism>
<dbReference type="InterPro" id="IPR019734">
    <property type="entry name" value="TPR_rpt"/>
</dbReference>
<dbReference type="AlphaFoldDB" id="A0A812IRR6"/>
<dbReference type="EMBL" id="CAJNIZ010000359">
    <property type="protein sequence ID" value="CAE7160000.1"/>
    <property type="molecule type" value="Genomic_DNA"/>
</dbReference>
<sequence>EREEERLKKRQEFKQEMLKQGEHAQWRLDSQNRETIEKWEKEERDRWEAEVFRSFDEETGALLPDTEPTIEDITEEDRADDVREAPAAKVPESTPKESKPAESPTLLVKANDQPIWKEEELEETEEYVPDVRDNPGKIGIRFTMRPRPGVPVRDRGRKAPPFPKDAPKTDAPPMIAGDEEDESDPVWLKDKGDKLMTLGDYQGAYNAYTEALKLASNARCFANRAVAALYLGNFEQCLEDCNRSIQILDFRNKPRPGEMSHTADPEDEKVRARVEVRMGVAYLWLGAFQKAEAHFEKALGSEGLELEESKQVRLDLQRVQAAKKALQEKEQADQTLRGATGDEKEVLDKALQLYSDADATSQQ</sequence>
<gene>
    <name evidence="2" type="primary">DNAAF4</name>
    <name evidence="2" type="ORF">SPIL2461_LOCUS475</name>
</gene>
<name>A0A812IRR6_SYMPI</name>
<feature type="compositionally biased region" description="Acidic residues" evidence="1">
    <location>
        <begin position="68"/>
        <end position="79"/>
    </location>
</feature>
<dbReference type="SUPFAM" id="SSF48452">
    <property type="entry name" value="TPR-like"/>
    <property type="match status" value="1"/>
</dbReference>